<dbReference type="Proteomes" id="UP001151760">
    <property type="component" value="Unassembled WGS sequence"/>
</dbReference>
<keyword evidence="2" id="KW-1185">Reference proteome</keyword>
<evidence type="ECO:0000313" key="2">
    <source>
        <dbReference type="Proteomes" id="UP001151760"/>
    </source>
</evidence>
<protein>
    <recommendedName>
        <fullName evidence="3">Reverse transcriptase domain-containing protein</fullName>
    </recommendedName>
</protein>
<evidence type="ECO:0000313" key="1">
    <source>
        <dbReference type="EMBL" id="GJS99949.1"/>
    </source>
</evidence>
<reference evidence="1" key="1">
    <citation type="journal article" date="2022" name="Int. J. Mol. Sci.">
        <title>Draft Genome of Tanacetum Coccineum: Genomic Comparison of Closely Related Tanacetum-Family Plants.</title>
        <authorList>
            <person name="Yamashiro T."/>
            <person name="Shiraishi A."/>
            <person name="Nakayama K."/>
            <person name="Satake H."/>
        </authorList>
    </citation>
    <scope>NUCLEOTIDE SEQUENCE</scope>
</reference>
<sequence>MDSLIMVDKHLDTIPKTKSDKFIKSSVENLVQNLSESEDASDESLLNRNTSIDSSSKIDSLLELTLLKSIPPGIDDDNLDPEGEIHLVERLLYDNSSPRPPEELNVENSIESFSPSPIPVEDSDSLMEEIDLFLILDNSIPPGIENDDYDSKEDILFLEELLSNDSPSLPENESFHFDIPSPLRPPVKPPDDGIYFEPDTGLLTTKVVEDISEHYVLMPKLLPTQPTLCPVNDTLIPFLPENEDKVHLLSHQGFKAF</sequence>
<organism evidence="1 2">
    <name type="scientific">Tanacetum coccineum</name>
    <dbReference type="NCBI Taxonomy" id="301880"/>
    <lineage>
        <taxon>Eukaryota</taxon>
        <taxon>Viridiplantae</taxon>
        <taxon>Streptophyta</taxon>
        <taxon>Embryophyta</taxon>
        <taxon>Tracheophyta</taxon>
        <taxon>Spermatophyta</taxon>
        <taxon>Magnoliopsida</taxon>
        <taxon>eudicotyledons</taxon>
        <taxon>Gunneridae</taxon>
        <taxon>Pentapetalae</taxon>
        <taxon>asterids</taxon>
        <taxon>campanulids</taxon>
        <taxon>Asterales</taxon>
        <taxon>Asteraceae</taxon>
        <taxon>Asteroideae</taxon>
        <taxon>Anthemideae</taxon>
        <taxon>Anthemidinae</taxon>
        <taxon>Tanacetum</taxon>
    </lineage>
</organism>
<proteinExistence type="predicted"/>
<gene>
    <name evidence="1" type="ORF">Tco_0821119</name>
</gene>
<dbReference type="EMBL" id="BQNB010012158">
    <property type="protein sequence ID" value="GJS99949.1"/>
    <property type="molecule type" value="Genomic_DNA"/>
</dbReference>
<reference evidence="1" key="2">
    <citation type="submission" date="2022-01" db="EMBL/GenBank/DDBJ databases">
        <authorList>
            <person name="Yamashiro T."/>
            <person name="Shiraishi A."/>
            <person name="Satake H."/>
            <person name="Nakayama K."/>
        </authorList>
    </citation>
    <scope>NUCLEOTIDE SEQUENCE</scope>
</reference>
<name>A0ABQ5ABC7_9ASTR</name>
<comment type="caution">
    <text evidence="1">The sequence shown here is derived from an EMBL/GenBank/DDBJ whole genome shotgun (WGS) entry which is preliminary data.</text>
</comment>
<accession>A0ABQ5ABC7</accession>
<evidence type="ECO:0008006" key="3">
    <source>
        <dbReference type="Google" id="ProtNLM"/>
    </source>
</evidence>